<protein>
    <submittedName>
        <fullName evidence="2">ParB family chromosome partitioning protein</fullName>
    </submittedName>
</protein>
<dbReference type="GO" id="GO:0007059">
    <property type="term" value="P:chromosome segregation"/>
    <property type="evidence" value="ECO:0007669"/>
    <property type="project" value="TreeGrafter"/>
</dbReference>
<evidence type="ECO:0000313" key="3">
    <source>
        <dbReference type="Proteomes" id="UP000245631"/>
    </source>
</evidence>
<dbReference type="Gene3D" id="3.90.1530.30">
    <property type="match status" value="1"/>
</dbReference>
<dbReference type="SMART" id="SM00470">
    <property type="entry name" value="ParB"/>
    <property type="match status" value="1"/>
</dbReference>
<dbReference type="GO" id="GO:0005694">
    <property type="term" value="C:chromosome"/>
    <property type="evidence" value="ECO:0007669"/>
    <property type="project" value="TreeGrafter"/>
</dbReference>
<dbReference type="Proteomes" id="UP000245631">
    <property type="component" value="Unassembled WGS sequence"/>
</dbReference>
<dbReference type="InterPro" id="IPR050336">
    <property type="entry name" value="Chromosome_partition/occlusion"/>
</dbReference>
<organism evidence="2 3">
    <name type="scientific">Rhizobium loti</name>
    <name type="common">Mesorhizobium loti</name>
    <dbReference type="NCBI Taxonomy" id="381"/>
    <lineage>
        <taxon>Bacteria</taxon>
        <taxon>Pseudomonadati</taxon>
        <taxon>Pseudomonadota</taxon>
        <taxon>Alphaproteobacteria</taxon>
        <taxon>Hyphomicrobiales</taxon>
        <taxon>Phyllobacteriaceae</taxon>
        <taxon>Mesorhizobium</taxon>
    </lineage>
</organism>
<evidence type="ECO:0000259" key="1">
    <source>
        <dbReference type="SMART" id="SM00470"/>
    </source>
</evidence>
<dbReference type="Pfam" id="PF07506">
    <property type="entry name" value="RepB"/>
    <property type="match status" value="1"/>
</dbReference>
<dbReference type="SUPFAM" id="SSF110849">
    <property type="entry name" value="ParB/Sulfiredoxin"/>
    <property type="match status" value="1"/>
</dbReference>
<gene>
    <name evidence="2" type="ORF">C8D77_113108</name>
</gene>
<dbReference type="SUPFAM" id="SSF109709">
    <property type="entry name" value="KorB DNA-binding domain-like"/>
    <property type="match status" value="1"/>
</dbReference>
<dbReference type="AlphaFoldDB" id="A0A8E3B2M9"/>
<dbReference type="Pfam" id="PF02195">
    <property type="entry name" value="ParB_N"/>
    <property type="match status" value="1"/>
</dbReference>
<name>A0A8E3B2M9_RHILI</name>
<dbReference type="GeneID" id="61055219"/>
<dbReference type="PANTHER" id="PTHR33375">
    <property type="entry name" value="CHROMOSOME-PARTITIONING PROTEIN PARB-RELATED"/>
    <property type="match status" value="1"/>
</dbReference>
<evidence type="ECO:0000313" key="2">
    <source>
        <dbReference type="EMBL" id="PWJ88019.1"/>
    </source>
</evidence>
<dbReference type="RefSeq" id="WP_109671070.1">
    <property type="nucleotide sequence ID" value="NZ_QGGH01000013.1"/>
</dbReference>
<dbReference type="InterPro" id="IPR036086">
    <property type="entry name" value="ParB/Sulfiredoxin_sf"/>
</dbReference>
<comment type="caution">
    <text evidence="2">The sequence shown here is derived from an EMBL/GenBank/DDBJ whole genome shotgun (WGS) entry which is preliminary data.</text>
</comment>
<sequence>MDATNRPISLLRLDAIKITNPRTRGKKSFQDIVDSIKSVGLKRPVTVTKSDVDEGAFTHDLVCGQGRIEAFRLLGQTEIPAFVIEATKAEALVKGLVENCARRYHTAYDLLRDIGRLKESGYSDAGIAAKIGLSTEYVRGVARLLSQGEQRLLRAVDSGQIPLSVAVDISTADEPGIQAVLQLAYKKNQLRGHKLVIARRLIENRRRRGKGLGTFLPDRTKTPSASALIKAFKADTDRKRILVRKADATRNRLLFVTHALRQLMAEEAFQDLLAAEGLNTLPRNLAARISRVEPA</sequence>
<dbReference type="EMBL" id="QGGH01000013">
    <property type="protein sequence ID" value="PWJ88019.1"/>
    <property type="molecule type" value="Genomic_DNA"/>
</dbReference>
<reference evidence="2 3" key="1">
    <citation type="submission" date="2018-05" db="EMBL/GenBank/DDBJ databases">
        <title>Genomic Encyclopedia of Type Strains, Phase IV (KMG-IV): sequencing the most valuable type-strain genomes for metagenomic binning, comparative biology and taxonomic classification.</title>
        <authorList>
            <person name="Goeker M."/>
        </authorList>
    </citation>
    <scope>NUCLEOTIDE SEQUENCE [LARGE SCALE GENOMIC DNA]</scope>
    <source>
        <strain evidence="2 3">DSM 2626</strain>
    </source>
</reference>
<dbReference type="Gene3D" id="1.10.10.2830">
    <property type="match status" value="1"/>
</dbReference>
<proteinExistence type="predicted"/>
<dbReference type="PANTHER" id="PTHR33375:SF1">
    <property type="entry name" value="CHROMOSOME-PARTITIONING PROTEIN PARB-RELATED"/>
    <property type="match status" value="1"/>
</dbReference>
<dbReference type="InterPro" id="IPR011111">
    <property type="entry name" value="Plasmid_RepB"/>
</dbReference>
<accession>A0A8E3B2M9</accession>
<dbReference type="InterPro" id="IPR003115">
    <property type="entry name" value="ParB_N"/>
</dbReference>
<feature type="domain" description="ParB-like N-terminal" evidence="1">
    <location>
        <begin position="9"/>
        <end position="100"/>
    </location>
</feature>